<reference evidence="2" key="1">
    <citation type="submission" date="2014-12" db="EMBL/GenBank/DDBJ databases">
        <title>Genome Sequence of Valsa Canker Pathogens Uncovers a Specific Adaption of Colonization on Woody Bark.</title>
        <authorList>
            <person name="Yin Z."/>
            <person name="Liu H."/>
            <person name="Gao X."/>
            <person name="Li Z."/>
            <person name="Song N."/>
            <person name="Ke X."/>
            <person name="Dai Q."/>
            <person name="Wu Y."/>
            <person name="Sun Y."/>
            <person name="Xu J.-R."/>
            <person name="Kang Z.K."/>
            <person name="Wang L."/>
            <person name="Huang L."/>
        </authorList>
    </citation>
    <scope>NUCLEOTIDE SEQUENCE [LARGE SCALE GENOMIC DNA]</scope>
    <source>
        <strain evidence="2">03-8</strain>
    </source>
</reference>
<evidence type="ECO:0008006" key="4">
    <source>
        <dbReference type="Google" id="ProtNLM"/>
    </source>
</evidence>
<evidence type="ECO:0000256" key="1">
    <source>
        <dbReference type="SAM" id="SignalP"/>
    </source>
</evidence>
<protein>
    <recommendedName>
        <fullName evidence="4">N-acetyltransferase domain-containing protein</fullName>
    </recommendedName>
</protein>
<dbReference type="EMBL" id="CM003102">
    <property type="protein sequence ID" value="KUI69229.1"/>
    <property type="molecule type" value="Genomic_DNA"/>
</dbReference>
<gene>
    <name evidence="2" type="ORF">VM1G_05356</name>
</gene>
<sequence>MRGSTAISSILHSLLFFISSSPTSATPHQAPLGPAPAGIPFTLRNATLEDVDEITTVWYDAFRPSPLWPYIHQFEDEVGPLYAWTCERDSFLQLLGDEKRQFKAMVITVPDPTSRGLTTTTTREKVVSIAMWDFNQTRGQQKDKSSYMSPMLLPMGVHDSSRSSSINAGATGPPPTFNCSAHLDVNMTRALHFRGHMEAAKQKYLDEPFDTQLYLGLLATHPDWDGNGFGATHLRWGKAQLARLGGGGGDRGGGLMPLTLLATPAGYPLYASEGFEGLYNVTLERLDGKGAFWHEVMKYEEASAGVDEL</sequence>
<keyword evidence="1" id="KW-0732">Signal</keyword>
<feature type="signal peptide" evidence="1">
    <location>
        <begin position="1"/>
        <end position="25"/>
    </location>
</feature>
<dbReference type="OrthoDB" id="4738875at2759"/>
<dbReference type="Proteomes" id="UP000078559">
    <property type="component" value="Chromosome 5"/>
</dbReference>
<evidence type="ECO:0000313" key="3">
    <source>
        <dbReference type="Proteomes" id="UP000078559"/>
    </source>
</evidence>
<dbReference type="AlphaFoldDB" id="A0A194VYD1"/>
<keyword evidence="3" id="KW-1185">Reference proteome</keyword>
<dbReference type="InterPro" id="IPR016181">
    <property type="entry name" value="Acyl_CoA_acyltransferase"/>
</dbReference>
<dbReference type="PANTHER" id="PTHR42791:SF2">
    <property type="entry name" value="N-ACETYLTRANSFERASE DOMAIN-CONTAINING PROTEIN"/>
    <property type="match status" value="1"/>
</dbReference>
<dbReference type="InterPro" id="IPR052523">
    <property type="entry name" value="Trichothecene_AcTrans"/>
</dbReference>
<feature type="chain" id="PRO_5008266919" description="N-acetyltransferase domain-containing protein" evidence="1">
    <location>
        <begin position="26"/>
        <end position="309"/>
    </location>
</feature>
<dbReference type="SUPFAM" id="SSF55729">
    <property type="entry name" value="Acyl-CoA N-acyltransferases (Nat)"/>
    <property type="match status" value="1"/>
</dbReference>
<dbReference type="PANTHER" id="PTHR42791">
    <property type="entry name" value="GNAT FAMILY ACETYLTRANSFERASE"/>
    <property type="match status" value="1"/>
</dbReference>
<proteinExistence type="predicted"/>
<dbReference type="Gene3D" id="3.40.630.30">
    <property type="match status" value="1"/>
</dbReference>
<evidence type="ECO:0000313" key="2">
    <source>
        <dbReference type="EMBL" id="KUI69229.1"/>
    </source>
</evidence>
<organism evidence="2 3">
    <name type="scientific">Cytospora mali</name>
    <name type="common">Apple Valsa canker fungus</name>
    <name type="synonym">Valsa mali</name>
    <dbReference type="NCBI Taxonomy" id="578113"/>
    <lineage>
        <taxon>Eukaryota</taxon>
        <taxon>Fungi</taxon>
        <taxon>Dikarya</taxon>
        <taxon>Ascomycota</taxon>
        <taxon>Pezizomycotina</taxon>
        <taxon>Sordariomycetes</taxon>
        <taxon>Sordariomycetidae</taxon>
        <taxon>Diaporthales</taxon>
        <taxon>Cytosporaceae</taxon>
        <taxon>Cytospora</taxon>
    </lineage>
</organism>
<name>A0A194VYD1_CYTMA</name>
<accession>A0A194VYD1</accession>